<dbReference type="InterPro" id="IPR003115">
    <property type="entry name" value="ParB_N"/>
</dbReference>
<protein>
    <recommendedName>
        <fullName evidence="4">ParB-like N-terminal domain-containing protein</fullName>
    </recommendedName>
</protein>
<reference evidence="5 6" key="1">
    <citation type="journal article" date="2019" name="Int. J. Syst. Evol. Microbiol.">
        <title>The Global Catalogue of Microorganisms (GCM) 10K type strain sequencing project: providing services to taxonomists for standard genome sequencing and annotation.</title>
        <authorList>
            <consortium name="The Broad Institute Genomics Platform"/>
            <consortium name="The Broad Institute Genome Sequencing Center for Infectious Disease"/>
            <person name="Wu L."/>
            <person name="Ma J."/>
        </authorList>
    </citation>
    <scope>NUCLEOTIDE SEQUENCE [LARGE SCALE GENOMIC DNA]</scope>
    <source>
        <strain evidence="5 6">JCM 4805</strain>
    </source>
</reference>
<organism evidence="5 6">
    <name type="scientific">Streptomyces olivaceiscleroticus</name>
    <dbReference type="NCBI Taxonomy" id="68245"/>
    <lineage>
        <taxon>Bacteria</taxon>
        <taxon>Bacillati</taxon>
        <taxon>Actinomycetota</taxon>
        <taxon>Actinomycetes</taxon>
        <taxon>Kitasatosporales</taxon>
        <taxon>Streptomycetaceae</taxon>
        <taxon>Streptomyces</taxon>
    </lineage>
</organism>
<feature type="compositionally biased region" description="Polar residues" evidence="3">
    <location>
        <begin position="260"/>
        <end position="269"/>
    </location>
</feature>
<comment type="similarity">
    <text evidence="1">Belongs to the ParB family.</text>
</comment>
<gene>
    <name evidence="5" type="ORF">GCM10010361_17940</name>
</gene>
<dbReference type="Pfam" id="PF17762">
    <property type="entry name" value="HTH_ParB"/>
    <property type="match status" value="1"/>
</dbReference>
<sequence>MSRVADQLGTGASFGKTRGGVSARRQAVAATTGAPTTGAPDSRLRTLPLTQLVPTRFNPRRTCGTEGALREFGQKLQKKQLQPAVAVTREAYLKLWPAEAENIGDAPYVIANGERRYRASKAAGLATLEVVIDDDVAKSRADFLDAVLSENNDREDLDPIERAIGIQTMVEQLGGKAKVAEHYEKSAGWVTQQMYLLDLVPELQELVSSGELPVRETRALAKLPAEQQVAAWQARSVQRAEEKEQPRSPRKESQPAPSAPEQQNGSKSFTAVKKPSASQPSAAPEDAVQSPAVPDQRLTPEAPSEGSFKTPVKMPWADGVASMDIVFEKLLLPERRKAIGRYLELLGSPEAFVADLTAASSPEYRQRVAELLLNDL</sequence>
<feature type="region of interest" description="Disordered" evidence="3">
    <location>
        <begin position="233"/>
        <end position="311"/>
    </location>
</feature>
<evidence type="ECO:0000256" key="1">
    <source>
        <dbReference type="ARBA" id="ARBA00006295"/>
    </source>
</evidence>
<dbReference type="EMBL" id="BAAABY010000011">
    <property type="protein sequence ID" value="GAA0454292.1"/>
    <property type="molecule type" value="Genomic_DNA"/>
</dbReference>
<dbReference type="Gene3D" id="3.90.1530.10">
    <property type="entry name" value="Conserved hypothetical protein from pyrococcus furiosus pfu- 392566-001, ParB domain"/>
    <property type="match status" value="1"/>
</dbReference>
<evidence type="ECO:0000259" key="4">
    <source>
        <dbReference type="SMART" id="SM00470"/>
    </source>
</evidence>
<dbReference type="InterPro" id="IPR050336">
    <property type="entry name" value="Chromosome_partition/occlusion"/>
</dbReference>
<dbReference type="SMART" id="SM00470">
    <property type="entry name" value="ParB"/>
    <property type="match status" value="1"/>
</dbReference>
<dbReference type="Proteomes" id="UP001500909">
    <property type="component" value="Unassembled WGS sequence"/>
</dbReference>
<feature type="compositionally biased region" description="Low complexity" evidence="3">
    <location>
        <begin position="29"/>
        <end position="40"/>
    </location>
</feature>
<dbReference type="RefSeq" id="WP_346094362.1">
    <property type="nucleotide sequence ID" value="NZ_BAAABY010000011.1"/>
</dbReference>
<evidence type="ECO:0000313" key="6">
    <source>
        <dbReference type="Proteomes" id="UP001500909"/>
    </source>
</evidence>
<feature type="domain" description="ParB-like N-terminal" evidence="4">
    <location>
        <begin position="45"/>
        <end position="152"/>
    </location>
</feature>
<keyword evidence="6" id="KW-1185">Reference proteome</keyword>
<feature type="region of interest" description="Disordered" evidence="3">
    <location>
        <begin position="1"/>
        <end position="43"/>
    </location>
</feature>
<dbReference type="Gene3D" id="1.10.10.2830">
    <property type="match status" value="1"/>
</dbReference>
<accession>A0ABN0ZP21</accession>
<dbReference type="SUPFAM" id="SSF110849">
    <property type="entry name" value="ParB/Sulfiredoxin"/>
    <property type="match status" value="1"/>
</dbReference>
<dbReference type="NCBIfam" id="TIGR00180">
    <property type="entry name" value="parB_part"/>
    <property type="match status" value="1"/>
</dbReference>
<feature type="compositionally biased region" description="Basic and acidic residues" evidence="3">
    <location>
        <begin position="238"/>
        <end position="253"/>
    </location>
</feature>
<dbReference type="InterPro" id="IPR004437">
    <property type="entry name" value="ParB/RepB/Spo0J"/>
</dbReference>
<dbReference type="Pfam" id="PF02195">
    <property type="entry name" value="ParB_N"/>
    <property type="match status" value="1"/>
</dbReference>
<evidence type="ECO:0000256" key="3">
    <source>
        <dbReference type="SAM" id="MobiDB-lite"/>
    </source>
</evidence>
<dbReference type="InterPro" id="IPR041468">
    <property type="entry name" value="HTH_ParB/Spo0J"/>
</dbReference>
<evidence type="ECO:0000256" key="2">
    <source>
        <dbReference type="ARBA" id="ARBA00022829"/>
    </source>
</evidence>
<dbReference type="SUPFAM" id="SSF109709">
    <property type="entry name" value="KorB DNA-binding domain-like"/>
    <property type="match status" value="1"/>
</dbReference>
<comment type="caution">
    <text evidence="5">The sequence shown here is derived from an EMBL/GenBank/DDBJ whole genome shotgun (WGS) entry which is preliminary data.</text>
</comment>
<name>A0ABN0ZP21_9ACTN</name>
<proteinExistence type="inferred from homology"/>
<dbReference type="InterPro" id="IPR036086">
    <property type="entry name" value="ParB/Sulfiredoxin_sf"/>
</dbReference>
<keyword evidence="2" id="KW-0159">Chromosome partition</keyword>
<evidence type="ECO:0000313" key="5">
    <source>
        <dbReference type="EMBL" id="GAA0454292.1"/>
    </source>
</evidence>
<dbReference type="PANTHER" id="PTHR33375:SF1">
    <property type="entry name" value="CHROMOSOME-PARTITIONING PROTEIN PARB-RELATED"/>
    <property type="match status" value="1"/>
</dbReference>
<dbReference type="PANTHER" id="PTHR33375">
    <property type="entry name" value="CHROMOSOME-PARTITIONING PROTEIN PARB-RELATED"/>
    <property type="match status" value="1"/>
</dbReference>